<feature type="domain" description="Peptidase S24/S26A/S26B/S26C" evidence="5">
    <location>
        <begin position="148"/>
        <end position="231"/>
    </location>
</feature>
<dbReference type="EMBL" id="BKAD01000023">
    <property type="protein sequence ID" value="GEP31072.1"/>
    <property type="molecule type" value="Genomic_DNA"/>
</dbReference>
<evidence type="ECO:0000313" key="7">
    <source>
        <dbReference type="Proteomes" id="UP000321337"/>
    </source>
</evidence>
<evidence type="ECO:0000256" key="1">
    <source>
        <dbReference type="ARBA" id="ARBA00023015"/>
    </source>
</evidence>
<reference evidence="6 7" key="1">
    <citation type="submission" date="2019-07" db="EMBL/GenBank/DDBJ databases">
        <title>Whole genome shotgun sequence of Thiobacillus plumbophilus NBRC 107929.</title>
        <authorList>
            <person name="Hosoyama A."/>
            <person name="Uohara A."/>
            <person name="Ohji S."/>
            <person name="Ichikawa N."/>
        </authorList>
    </citation>
    <scope>NUCLEOTIDE SEQUENCE [LARGE SCALE GENOMIC DNA]</scope>
    <source>
        <strain evidence="6 7">NBRC 107929</strain>
    </source>
</reference>
<dbReference type="InterPro" id="IPR039418">
    <property type="entry name" value="LexA-like"/>
</dbReference>
<dbReference type="Proteomes" id="UP000321337">
    <property type="component" value="Unassembled WGS sequence"/>
</dbReference>
<dbReference type="GO" id="GO:0003677">
    <property type="term" value="F:DNA binding"/>
    <property type="evidence" value="ECO:0007669"/>
    <property type="project" value="UniProtKB-KW"/>
</dbReference>
<organism evidence="6 7">
    <name type="scientific">Sulfuriferula plumbiphila</name>
    <dbReference type="NCBI Taxonomy" id="171865"/>
    <lineage>
        <taxon>Bacteria</taxon>
        <taxon>Pseudomonadati</taxon>
        <taxon>Pseudomonadota</taxon>
        <taxon>Betaproteobacteria</taxon>
        <taxon>Nitrosomonadales</taxon>
        <taxon>Sulfuricellaceae</taxon>
        <taxon>Sulfuriferula</taxon>
    </lineage>
</organism>
<evidence type="ECO:0000256" key="4">
    <source>
        <dbReference type="SAM" id="MobiDB-lite"/>
    </source>
</evidence>
<dbReference type="AlphaFoldDB" id="A0A512L9E3"/>
<accession>A0A512L9E3</accession>
<dbReference type="PANTHER" id="PTHR40661:SF3">
    <property type="entry name" value="FELS-1 PROPHAGE TRANSCRIPTIONAL REGULATOR"/>
    <property type="match status" value="1"/>
</dbReference>
<dbReference type="SUPFAM" id="SSF51306">
    <property type="entry name" value="LexA/Signal peptidase"/>
    <property type="match status" value="1"/>
</dbReference>
<name>A0A512L9E3_9PROT</name>
<evidence type="ECO:0000259" key="5">
    <source>
        <dbReference type="Pfam" id="PF00717"/>
    </source>
</evidence>
<dbReference type="PANTHER" id="PTHR40661">
    <property type="match status" value="1"/>
</dbReference>
<gene>
    <name evidence="6" type="ORF">TPL01_22100</name>
</gene>
<proteinExistence type="predicted"/>
<evidence type="ECO:0000313" key="6">
    <source>
        <dbReference type="EMBL" id="GEP31072.1"/>
    </source>
</evidence>
<evidence type="ECO:0000256" key="2">
    <source>
        <dbReference type="ARBA" id="ARBA00023125"/>
    </source>
</evidence>
<dbReference type="Pfam" id="PF00717">
    <property type="entry name" value="Peptidase_S24"/>
    <property type="match status" value="1"/>
</dbReference>
<dbReference type="InterPro" id="IPR015927">
    <property type="entry name" value="Peptidase_S24_S26A/B/C"/>
</dbReference>
<dbReference type="Gene3D" id="2.10.109.10">
    <property type="entry name" value="Umud Fragment, subunit A"/>
    <property type="match status" value="1"/>
</dbReference>
<feature type="region of interest" description="Disordered" evidence="4">
    <location>
        <begin position="1"/>
        <end position="21"/>
    </location>
</feature>
<keyword evidence="2" id="KW-0238">DNA-binding</keyword>
<protein>
    <recommendedName>
        <fullName evidence="5">Peptidase S24/S26A/S26B/S26C domain-containing protein</fullName>
    </recommendedName>
</protein>
<dbReference type="RefSeq" id="WP_161984146.1">
    <property type="nucleotide sequence ID" value="NZ_AP021884.1"/>
</dbReference>
<keyword evidence="3" id="KW-0804">Transcription</keyword>
<comment type="caution">
    <text evidence="6">The sequence shown here is derived from an EMBL/GenBank/DDBJ whole genome shotgun (WGS) entry which is preliminary data.</text>
</comment>
<dbReference type="InterPro" id="IPR036286">
    <property type="entry name" value="LexA/Signal_pep-like_sf"/>
</dbReference>
<dbReference type="CDD" id="cd06529">
    <property type="entry name" value="S24_LexA-like"/>
    <property type="match status" value="1"/>
</dbReference>
<evidence type="ECO:0000256" key="3">
    <source>
        <dbReference type="ARBA" id="ARBA00023163"/>
    </source>
</evidence>
<keyword evidence="7" id="KW-1185">Reference proteome</keyword>
<keyword evidence="1" id="KW-0805">Transcription regulation</keyword>
<sequence length="244" mass="27034">MNTGNQSSTKRRVQTRGEKPTPKIIELDLAPGFRDRLIEKMDKARVPKEARLAHLSAMTGRVHQTSRRWIDPIKPGLPDLESFALLCIGFHSDANWFLGLANTRYAMVREGARAEDRESATDSSAAAAWIAAIVRDLAYEVAGCEPMRMSGDDMDPIIHDGDMMFVDYGTQNVAGNGIYVVEYDGRVMVRTVESRIGEGLVLGCENRKYKECVVKDAVAAKRMGLKVMGKVRGRIGIAKFWGAN</sequence>